<dbReference type="Proteomes" id="UP000198372">
    <property type="component" value="Unassembled WGS sequence"/>
</dbReference>
<protein>
    <submittedName>
        <fullName evidence="2">BQ2448_1035 protein</fullName>
    </submittedName>
</protein>
<dbReference type="SUPFAM" id="SSF55729">
    <property type="entry name" value="Acyl-CoA N-acyltransferases (Nat)"/>
    <property type="match status" value="1"/>
</dbReference>
<evidence type="ECO:0000259" key="1">
    <source>
        <dbReference type="PROSITE" id="PS51186"/>
    </source>
</evidence>
<proteinExistence type="predicted"/>
<evidence type="ECO:0000313" key="3">
    <source>
        <dbReference type="Proteomes" id="UP000198372"/>
    </source>
</evidence>
<dbReference type="EMBL" id="FMSP01000003">
    <property type="protein sequence ID" value="SCV68914.1"/>
    <property type="molecule type" value="Genomic_DNA"/>
</dbReference>
<reference evidence="3" key="1">
    <citation type="submission" date="2016-09" db="EMBL/GenBank/DDBJ databases">
        <authorList>
            <person name="Jeantristanb JTB J.-T."/>
            <person name="Ricardo R."/>
        </authorList>
    </citation>
    <scope>NUCLEOTIDE SEQUENCE [LARGE SCALE GENOMIC DNA]</scope>
</reference>
<dbReference type="GO" id="GO:1990189">
    <property type="term" value="F:protein N-terminal-serine acetyltransferase activity"/>
    <property type="evidence" value="ECO:0007669"/>
    <property type="project" value="TreeGrafter"/>
</dbReference>
<dbReference type="AlphaFoldDB" id="A0A238FAK4"/>
<dbReference type="OrthoDB" id="41238at2759"/>
<keyword evidence="3" id="KW-1185">Reference proteome</keyword>
<dbReference type="PANTHER" id="PTHR43441">
    <property type="entry name" value="RIBOSOMAL-PROTEIN-SERINE ACETYLTRANSFERASE"/>
    <property type="match status" value="1"/>
</dbReference>
<feature type="domain" description="N-acetyltransferase" evidence="1">
    <location>
        <begin position="70"/>
        <end position="220"/>
    </location>
</feature>
<dbReference type="GO" id="GO:0008999">
    <property type="term" value="F:protein-N-terminal-alanine acetyltransferase activity"/>
    <property type="evidence" value="ECO:0007669"/>
    <property type="project" value="TreeGrafter"/>
</dbReference>
<organism evidence="2 3">
    <name type="scientific">Microbotryum intermedium</name>
    <dbReference type="NCBI Taxonomy" id="269621"/>
    <lineage>
        <taxon>Eukaryota</taxon>
        <taxon>Fungi</taxon>
        <taxon>Dikarya</taxon>
        <taxon>Basidiomycota</taxon>
        <taxon>Pucciniomycotina</taxon>
        <taxon>Microbotryomycetes</taxon>
        <taxon>Microbotryales</taxon>
        <taxon>Microbotryaceae</taxon>
        <taxon>Microbotryum</taxon>
    </lineage>
</organism>
<evidence type="ECO:0000313" key="2">
    <source>
        <dbReference type="EMBL" id="SCV68914.1"/>
    </source>
</evidence>
<dbReference type="InterPro" id="IPR000182">
    <property type="entry name" value="GNAT_dom"/>
</dbReference>
<dbReference type="InterPro" id="IPR016181">
    <property type="entry name" value="Acyl_CoA_acyltransferase"/>
</dbReference>
<gene>
    <name evidence="2" type="ORF">BQ2448_1035</name>
</gene>
<dbReference type="PROSITE" id="PS51186">
    <property type="entry name" value="GNAT"/>
    <property type="match status" value="1"/>
</dbReference>
<accession>A0A238FAK4</accession>
<dbReference type="Gene3D" id="3.40.630.30">
    <property type="match status" value="1"/>
</dbReference>
<name>A0A238FAK4_9BASI</name>
<dbReference type="PANTHER" id="PTHR43441:SF5">
    <property type="entry name" value="FAMILY ACETYLTRANSFERASE, PUTATIVE-RELATED"/>
    <property type="match status" value="1"/>
</dbReference>
<sequence length="282" mass="32140">MSHLNLYKPPQPLEVKPYHAETKKEEYDLNFVFPVPEALETEGGVRLVPLVPSLHAPLLLPLLHSHPSMMRYLPYNHTTLESFYTFLEDRRRDPGTLLWVAYDQSLVFEEEDAVQVGSVENKERKDRIAGMVGLLKCNDENRWGEVGHLAILPPFHRSHINTHSCGLLIQYLFDTLLLRRVCWFAHADNAPSVNAALRLGLKKEALLKWERCLGMGKEGKKIDGVLEGLREAEEKAGRWGGRDSYILGLGWDDWRTGGSELIQGLLSREVKKRTLKELNGPK</sequence>
<dbReference type="InterPro" id="IPR051908">
    <property type="entry name" value="Ribosomal_N-acetyltransferase"/>
</dbReference>
<dbReference type="Pfam" id="PF13302">
    <property type="entry name" value="Acetyltransf_3"/>
    <property type="match status" value="1"/>
</dbReference>
<dbReference type="CDD" id="cd04301">
    <property type="entry name" value="NAT_SF"/>
    <property type="match status" value="1"/>
</dbReference>